<proteinExistence type="predicted"/>
<name>A0ABT9T3Y4_9GAMM</name>
<protein>
    <submittedName>
        <fullName evidence="3">Uncharacterized protein YecT (DUF1311 family)</fullName>
    </submittedName>
</protein>
<dbReference type="PANTHER" id="PTHR37549:SF1">
    <property type="entry name" value="LIPOPROTEIN LPRI"/>
    <property type="match status" value="1"/>
</dbReference>
<dbReference type="InterPro" id="IPR009739">
    <property type="entry name" value="LprI-like_N"/>
</dbReference>
<gene>
    <name evidence="3" type="ORF">J2T07_003788</name>
</gene>
<feature type="signal peptide" evidence="1">
    <location>
        <begin position="1"/>
        <end position="22"/>
    </location>
</feature>
<feature type="chain" id="PRO_5046706331" evidence="1">
    <location>
        <begin position="23"/>
        <end position="445"/>
    </location>
</feature>
<reference evidence="3 4" key="1">
    <citation type="submission" date="2023-07" db="EMBL/GenBank/DDBJ databases">
        <title>Sorghum-associated microbial communities from plants grown in Nebraska, USA.</title>
        <authorList>
            <person name="Schachtman D."/>
        </authorList>
    </citation>
    <scope>NUCLEOTIDE SEQUENCE [LARGE SCALE GENOMIC DNA]</scope>
    <source>
        <strain evidence="3 4">CC60</strain>
    </source>
</reference>
<evidence type="ECO:0000256" key="1">
    <source>
        <dbReference type="SAM" id="SignalP"/>
    </source>
</evidence>
<dbReference type="EMBL" id="JAUSSK010000006">
    <property type="protein sequence ID" value="MDQ0011574.1"/>
    <property type="molecule type" value="Genomic_DNA"/>
</dbReference>
<evidence type="ECO:0000313" key="3">
    <source>
        <dbReference type="EMBL" id="MDQ0011574.1"/>
    </source>
</evidence>
<dbReference type="Gene3D" id="1.20.1270.180">
    <property type="match status" value="1"/>
</dbReference>
<keyword evidence="4" id="KW-1185">Reference proteome</keyword>
<keyword evidence="1" id="KW-0732">Signal</keyword>
<feature type="domain" description="Lysozyme inhibitor LprI-like N-terminal" evidence="2">
    <location>
        <begin position="27"/>
        <end position="84"/>
    </location>
</feature>
<comment type="caution">
    <text evidence="3">The sequence shown here is derived from an EMBL/GenBank/DDBJ whole genome shotgun (WGS) entry which is preliminary data.</text>
</comment>
<dbReference type="RefSeq" id="WP_306852289.1">
    <property type="nucleotide sequence ID" value="NZ_JAUSSK010000006.1"/>
</dbReference>
<dbReference type="Proteomes" id="UP001237737">
    <property type="component" value="Unassembled WGS sequence"/>
</dbReference>
<dbReference type="PANTHER" id="PTHR37549">
    <property type="entry name" value="LIPOPROTEIN LPRI"/>
    <property type="match status" value="1"/>
</dbReference>
<sequence length="445" mass="46598">MTMTIRTVSAALLLALPLGSHAAGFDCAKASTAVEKAICASPKVSALDGQLADAFRVALANHPGKADALKLDQRHWLAQRDEAIAGFLGDHPGKPLSADVASYPSRIAFLRGLDSKAPKPLDMVQASLSRLPSGSHDVLGDLAKAGVDIAIATDVPVEDAKAFPYEPDAGLHEALAGLDASSGYRKLPGSPVSSLFSVGGTAHCWTEAPFRIEGKKAITVEAPGAWASDCMSLHGMARVGGDVIATVLSNPSPDEMNIEVGRWEGRAFGPDAQLTLRFDHALAPAGSACAPKQSPCDDFTTAAMVAVTRYERSPMQGTLDRPLKGAEKPAYDAAVAAARAPSGIAPKGDTSSYPDLPAFGTDIASGQMTGYGPEATFFPITFRGESLLGFIGHGHIGWRINDDWLVSAWRLKNGKLEPVASAYITVKRGPLLLSSIVPPPPPEQH</sequence>
<organism evidence="3 4">
    <name type="scientific">Luteibacter jiangsuensis</name>
    <dbReference type="NCBI Taxonomy" id="637577"/>
    <lineage>
        <taxon>Bacteria</taxon>
        <taxon>Pseudomonadati</taxon>
        <taxon>Pseudomonadota</taxon>
        <taxon>Gammaproteobacteria</taxon>
        <taxon>Lysobacterales</taxon>
        <taxon>Rhodanobacteraceae</taxon>
        <taxon>Luteibacter</taxon>
    </lineage>
</organism>
<evidence type="ECO:0000259" key="2">
    <source>
        <dbReference type="Pfam" id="PF07007"/>
    </source>
</evidence>
<dbReference type="InterPro" id="IPR052755">
    <property type="entry name" value="Lysozyme_Inhibitor_LprI"/>
</dbReference>
<dbReference type="Pfam" id="PF07007">
    <property type="entry name" value="LprI"/>
    <property type="match status" value="1"/>
</dbReference>
<evidence type="ECO:0000313" key="4">
    <source>
        <dbReference type="Proteomes" id="UP001237737"/>
    </source>
</evidence>
<accession>A0ABT9T3Y4</accession>